<evidence type="ECO:0000313" key="2">
    <source>
        <dbReference type="Proteomes" id="UP000580051"/>
    </source>
</evidence>
<name>A0A6V8NV42_9ACTN</name>
<evidence type="ECO:0000313" key="1">
    <source>
        <dbReference type="EMBL" id="GFP22356.1"/>
    </source>
</evidence>
<dbReference type="GO" id="GO:0015562">
    <property type="term" value="F:efflux transmembrane transporter activity"/>
    <property type="evidence" value="ECO:0007669"/>
    <property type="project" value="InterPro"/>
</dbReference>
<gene>
    <name evidence="1" type="ORF">HKBW3S06_01584</name>
</gene>
<comment type="caution">
    <text evidence="1">The sequence shown here is derived from an EMBL/GenBank/DDBJ whole genome shotgun (WGS) entry which is preliminary data.</text>
</comment>
<dbReference type="EMBL" id="BLRV01000367">
    <property type="protein sequence ID" value="GFP22356.1"/>
    <property type="molecule type" value="Genomic_DNA"/>
</dbReference>
<dbReference type="Proteomes" id="UP000580051">
    <property type="component" value="Unassembled WGS sequence"/>
</dbReference>
<dbReference type="Gene3D" id="1.20.1600.10">
    <property type="entry name" value="Outer membrane efflux proteins (OEP)"/>
    <property type="match status" value="1"/>
</dbReference>
<dbReference type="SUPFAM" id="SSF56954">
    <property type="entry name" value="Outer membrane efflux proteins (OEP)"/>
    <property type="match status" value="1"/>
</dbReference>
<proteinExistence type="predicted"/>
<protein>
    <submittedName>
        <fullName evidence="1">Uncharacterized protein</fullName>
    </submittedName>
</protein>
<accession>A0A6V8NV42</accession>
<reference evidence="1 2" key="1">
    <citation type="journal article" date="2020" name="Front. Microbiol.">
        <title>Single-cell genomics of novel Actinobacteria with the Wood-Ljungdahl pathway discovered in a serpentinizing system.</title>
        <authorList>
            <person name="Merino N."/>
            <person name="Kawai M."/>
            <person name="Boyd E.S."/>
            <person name="Colman D.R."/>
            <person name="McGlynn S.E."/>
            <person name="Nealson K.H."/>
            <person name="Kurokawa K."/>
            <person name="Hongoh Y."/>
        </authorList>
    </citation>
    <scope>NUCLEOTIDE SEQUENCE [LARGE SCALE GENOMIC DNA]</scope>
    <source>
        <strain evidence="1 2">S06</strain>
    </source>
</reference>
<sequence length="160" mass="17937">MWTRVKESGYRMQDAGFNPPQSPIIQGGSIGGYLVSCILYHASLLLFTIHCSLFTGNAFAGELHLQGLIDEALKNNPEILASESRFNASKFRIPQAKSLPDPMLMFGYLNEWTRDLYTFGDKMAVDSQWMFSVSQMFPFPGKLELKGEMTARDAESLKAL</sequence>
<organism evidence="1 2">
    <name type="scientific">Candidatus Hakubella thermalkaliphila</name>
    <dbReference type="NCBI Taxonomy" id="2754717"/>
    <lineage>
        <taxon>Bacteria</taxon>
        <taxon>Bacillati</taxon>
        <taxon>Actinomycetota</taxon>
        <taxon>Actinomycetota incertae sedis</taxon>
        <taxon>Candidatus Hakubellales</taxon>
        <taxon>Candidatus Hakubellaceae</taxon>
        <taxon>Candidatus Hakubella</taxon>
    </lineage>
</organism>
<dbReference type="AlphaFoldDB" id="A0A6V8NV42"/>